<dbReference type="InterPro" id="IPR025591">
    <property type="entry name" value="RloB"/>
</dbReference>
<dbReference type="RefSeq" id="WP_126724367.1">
    <property type="nucleotide sequence ID" value="NZ_RYZH01000008.1"/>
</dbReference>
<dbReference type="Proteomes" id="UP000280296">
    <property type="component" value="Unassembled WGS sequence"/>
</dbReference>
<dbReference type="Pfam" id="PF13707">
    <property type="entry name" value="RloB"/>
    <property type="match status" value="1"/>
</dbReference>
<name>A0A432MMY3_9BACT</name>
<evidence type="ECO:0000313" key="3">
    <source>
        <dbReference type="Proteomes" id="UP000280296"/>
    </source>
</evidence>
<feature type="region of interest" description="Disordered" evidence="1">
    <location>
        <begin position="1"/>
        <end position="21"/>
    </location>
</feature>
<proteinExistence type="predicted"/>
<dbReference type="OrthoDB" id="9796523at2"/>
<evidence type="ECO:0000313" key="2">
    <source>
        <dbReference type="EMBL" id="RUL88660.1"/>
    </source>
</evidence>
<comment type="caution">
    <text evidence="2">The sequence shown here is derived from an EMBL/GenBank/DDBJ whole genome shotgun (WGS) entry which is preliminary data.</text>
</comment>
<dbReference type="EMBL" id="RYZH01000008">
    <property type="protein sequence ID" value="RUL88660.1"/>
    <property type="molecule type" value="Genomic_DNA"/>
</dbReference>
<protein>
    <submittedName>
        <fullName evidence="2">RloB domain-containing protein</fullName>
    </submittedName>
</protein>
<dbReference type="AlphaFoldDB" id="A0A432MMY3"/>
<organism evidence="2 3">
    <name type="scientific">Tautonia sociabilis</name>
    <dbReference type="NCBI Taxonomy" id="2080755"/>
    <lineage>
        <taxon>Bacteria</taxon>
        <taxon>Pseudomonadati</taxon>
        <taxon>Planctomycetota</taxon>
        <taxon>Planctomycetia</taxon>
        <taxon>Isosphaerales</taxon>
        <taxon>Isosphaeraceae</taxon>
        <taxon>Tautonia</taxon>
    </lineage>
</organism>
<keyword evidence="3" id="KW-1185">Reference proteome</keyword>
<reference evidence="2 3" key="2">
    <citation type="submission" date="2019-01" db="EMBL/GenBank/DDBJ databases">
        <title>Tautonia sociabilis, a novel thermotolerant planctomycete of Isosphaeraceae family, isolated from a 4000 m deep subterranean habitat.</title>
        <authorList>
            <person name="Kovaleva O.L."/>
            <person name="Elcheninov A.G."/>
            <person name="Van Heerden E."/>
            <person name="Toshchakov S.V."/>
            <person name="Novikov A."/>
            <person name="Bonch-Osmolovskaya E.A."/>
            <person name="Kublanov I.V."/>
        </authorList>
    </citation>
    <scope>NUCLEOTIDE SEQUENCE [LARGE SCALE GENOMIC DNA]</scope>
    <source>
        <strain evidence="2 3">GM2012</strain>
    </source>
</reference>
<accession>A0A432MMY3</accession>
<sequence>MSFGPDRRRRPGRRPPTRSPKRKILIVCEGAKTEPQYFKQFASVHRAAIVQVDVIPGSGVPLTVVQEAKRRKAKASEDARRENDPYLKYDLVWCVFDVDDHPHLKEALQTAERNGIDVALSNPCFELWLMLHLRDAPGSIHRRKAQAMMKRLVANYDKSVDFDVYRDGYASAVARARKLDELAEADGEPGRNPTTNVYVLTEMIANPPGGLSV</sequence>
<gene>
    <name evidence="2" type="ORF">TsocGM_05850</name>
</gene>
<evidence type="ECO:0000256" key="1">
    <source>
        <dbReference type="SAM" id="MobiDB-lite"/>
    </source>
</evidence>
<reference evidence="2 3" key="1">
    <citation type="submission" date="2018-12" db="EMBL/GenBank/DDBJ databases">
        <authorList>
            <person name="Toschakov S.V."/>
        </authorList>
    </citation>
    <scope>NUCLEOTIDE SEQUENCE [LARGE SCALE GENOMIC DNA]</scope>
    <source>
        <strain evidence="2 3">GM2012</strain>
    </source>
</reference>
<feature type="compositionally biased region" description="Basic residues" evidence="1">
    <location>
        <begin position="7"/>
        <end position="21"/>
    </location>
</feature>